<keyword evidence="9" id="KW-1185">Reference proteome</keyword>
<dbReference type="InterPro" id="IPR017441">
    <property type="entry name" value="Protein_kinase_ATP_BS"/>
</dbReference>
<dbReference type="PROSITE" id="PS00107">
    <property type="entry name" value="PROTEIN_KINASE_ATP"/>
    <property type="match status" value="1"/>
</dbReference>
<evidence type="ECO:0000256" key="2">
    <source>
        <dbReference type="ARBA" id="ARBA00022741"/>
    </source>
</evidence>
<dbReference type="GO" id="GO:0005737">
    <property type="term" value="C:cytoplasm"/>
    <property type="evidence" value="ECO:0007669"/>
    <property type="project" value="TreeGrafter"/>
</dbReference>
<dbReference type="InterPro" id="IPR008271">
    <property type="entry name" value="Ser/Thr_kinase_AS"/>
</dbReference>
<dbReference type="CDD" id="cd00180">
    <property type="entry name" value="PKc"/>
    <property type="match status" value="1"/>
</dbReference>
<evidence type="ECO:0000256" key="1">
    <source>
        <dbReference type="ARBA" id="ARBA00022679"/>
    </source>
</evidence>
<comment type="similarity">
    <text evidence="6">Belongs to the protein kinase superfamily. Ser/Thr protein kinase family. GCN2 subfamily.</text>
</comment>
<dbReference type="PANTHER" id="PTHR11042">
    <property type="entry name" value="EUKARYOTIC TRANSLATION INITIATION FACTOR 2-ALPHA KINASE EIF2-ALPHA KINASE -RELATED"/>
    <property type="match status" value="1"/>
</dbReference>
<dbReference type="SUPFAM" id="SSF56112">
    <property type="entry name" value="Protein kinase-like (PK-like)"/>
    <property type="match status" value="1"/>
</dbReference>
<gene>
    <name evidence="8" type="primary">MPK8</name>
    <name evidence="8" type="ORF">AK812_SmicGene47230</name>
</gene>
<dbReference type="Pfam" id="PF00069">
    <property type="entry name" value="Pkinase"/>
    <property type="match status" value="1"/>
</dbReference>
<name>A0A1Q9BS62_SYMMI</name>
<dbReference type="EMBL" id="LSRX01005330">
    <property type="protein sequence ID" value="OLP73509.1"/>
    <property type="molecule type" value="Genomic_DNA"/>
</dbReference>
<dbReference type="InterPro" id="IPR000719">
    <property type="entry name" value="Prot_kinase_dom"/>
</dbReference>
<dbReference type="PROSITE" id="PS00108">
    <property type="entry name" value="PROTEIN_KINASE_ST"/>
    <property type="match status" value="1"/>
</dbReference>
<dbReference type="GO" id="GO:0004674">
    <property type="term" value="F:protein serine/threonine kinase activity"/>
    <property type="evidence" value="ECO:0007669"/>
    <property type="project" value="UniProtKB-KW"/>
</dbReference>
<keyword evidence="1" id="KW-0808">Transferase</keyword>
<dbReference type="GO" id="GO:0110031">
    <property type="term" value="P:negative regulation of G2/MI transition of meiotic cell cycle"/>
    <property type="evidence" value="ECO:0007669"/>
    <property type="project" value="TreeGrafter"/>
</dbReference>
<keyword evidence="3 8" id="KW-0418">Kinase</keyword>
<accession>A0A1Q9BS62</accession>
<evidence type="ECO:0000313" key="8">
    <source>
        <dbReference type="EMBL" id="OLP73509.1"/>
    </source>
</evidence>
<dbReference type="AlphaFoldDB" id="A0A1Q9BS62"/>
<dbReference type="OrthoDB" id="407226at2759"/>
<dbReference type="GO" id="GO:0005524">
    <property type="term" value="F:ATP binding"/>
    <property type="evidence" value="ECO:0007669"/>
    <property type="project" value="UniProtKB-UniRule"/>
</dbReference>
<comment type="caution">
    <text evidence="8">The sequence shown here is derived from an EMBL/GenBank/DDBJ whole genome shotgun (WGS) entry which is preliminary data.</text>
</comment>
<dbReference type="GO" id="GO:0017148">
    <property type="term" value="P:negative regulation of translation"/>
    <property type="evidence" value="ECO:0007669"/>
    <property type="project" value="UniProtKB-KW"/>
</dbReference>
<dbReference type="Proteomes" id="UP000186817">
    <property type="component" value="Unassembled WGS sequence"/>
</dbReference>
<dbReference type="InterPro" id="IPR050339">
    <property type="entry name" value="CC_SR_Kinase"/>
</dbReference>
<dbReference type="GO" id="GO:0005634">
    <property type="term" value="C:nucleus"/>
    <property type="evidence" value="ECO:0007669"/>
    <property type="project" value="TreeGrafter"/>
</dbReference>
<organism evidence="8 9">
    <name type="scientific">Symbiodinium microadriaticum</name>
    <name type="common">Dinoflagellate</name>
    <name type="synonym">Zooxanthella microadriatica</name>
    <dbReference type="NCBI Taxonomy" id="2951"/>
    <lineage>
        <taxon>Eukaryota</taxon>
        <taxon>Sar</taxon>
        <taxon>Alveolata</taxon>
        <taxon>Dinophyceae</taxon>
        <taxon>Suessiales</taxon>
        <taxon>Symbiodiniaceae</taxon>
        <taxon>Symbiodinium</taxon>
    </lineage>
</organism>
<dbReference type="PROSITE" id="PS50011">
    <property type="entry name" value="PROTEIN_KINASE_DOM"/>
    <property type="match status" value="1"/>
</dbReference>
<evidence type="ECO:0000256" key="5">
    <source>
        <dbReference type="ARBA" id="ARBA00023193"/>
    </source>
</evidence>
<evidence type="ECO:0000313" key="9">
    <source>
        <dbReference type="Proteomes" id="UP000186817"/>
    </source>
</evidence>
<reference evidence="8 9" key="1">
    <citation type="submission" date="2016-02" db="EMBL/GenBank/DDBJ databases">
        <title>Genome analysis of coral dinoflagellate symbionts highlights evolutionary adaptations to a symbiotic lifestyle.</title>
        <authorList>
            <person name="Aranda M."/>
            <person name="Li Y."/>
            <person name="Liew Y.J."/>
            <person name="Baumgarten S."/>
            <person name="Simakov O."/>
            <person name="Wilson M."/>
            <person name="Piel J."/>
            <person name="Ashoor H."/>
            <person name="Bougouffa S."/>
            <person name="Bajic V.B."/>
            <person name="Ryu T."/>
            <person name="Ravasi T."/>
            <person name="Bayer T."/>
            <person name="Micklem G."/>
            <person name="Kim H."/>
            <person name="Bhak J."/>
            <person name="Lajeunesse T.C."/>
            <person name="Voolstra C.R."/>
        </authorList>
    </citation>
    <scope>NUCLEOTIDE SEQUENCE [LARGE SCALE GENOMIC DNA]</scope>
    <source>
        <strain evidence="8 9">CCMP2467</strain>
    </source>
</reference>
<dbReference type="InterPro" id="IPR011009">
    <property type="entry name" value="Kinase-like_dom_sf"/>
</dbReference>
<dbReference type="SMART" id="SM00220">
    <property type="entry name" value="S_TKc"/>
    <property type="match status" value="1"/>
</dbReference>
<evidence type="ECO:0000256" key="6">
    <source>
        <dbReference type="ARBA" id="ARBA00037982"/>
    </source>
</evidence>
<proteinExistence type="inferred from homology"/>
<protein>
    <submittedName>
        <fullName evidence="8">Mitogen-activated protein kinase 8</fullName>
    </submittedName>
</protein>
<dbReference type="PANTHER" id="PTHR11042:SF190">
    <property type="entry name" value="MITOSIS INHIBITOR PROTEIN KINASE MIK1"/>
    <property type="match status" value="1"/>
</dbReference>
<keyword evidence="4 7" id="KW-0067">ATP-binding</keyword>
<keyword evidence="2 7" id="KW-0547">Nucleotide-binding</keyword>
<sequence>MGRYVKNNDLGLKKPKNSFAAFTQYVKEHGAHPARKRRLITKTMSCERESIRMKHYMTDDEKQPFIKQSQDAATKHQARRQHALRHGRNVDSETEQAGALGCLQHFVLMTTFQEPDRGDVDVDKGGLTEKLQMMHISTILDICEPLGLGCYGKVHKVVDRFTGMAYACKLGIQPAESETLLHENEIMHECRHPHIVMGYGLCSKPHAASSGFKGVALVMELATGSLREVCSSDEATCLRTQWSWTLQILRGLEYLHACLILHLDLKPANILLFQDCLKIADFGLAVKLPNDTSLVVTRPGREVCTETYRPPEAIIADVGKVKVNTAIDVFSLGCVVFFAFTAGKHFLSLTYKAGVLEANKLGPDSLRIMWKNQLRTRTEQLAASQVEPSNFRSW</sequence>
<evidence type="ECO:0000256" key="3">
    <source>
        <dbReference type="ARBA" id="ARBA00022777"/>
    </source>
</evidence>
<keyword evidence="7" id="KW-0723">Serine/threonine-protein kinase</keyword>
<keyword evidence="5" id="KW-0652">Protein synthesis inhibitor</keyword>
<dbReference type="Gene3D" id="1.10.510.10">
    <property type="entry name" value="Transferase(Phosphotransferase) domain 1"/>
    <property type="match status" value="1"/>
</dbReference>
<evidence type="ECO:0000256" key="4">
    <source>
        <dbReference type="ARBA" id="ARBA00022840"/>
    </source>
</evidence>
<evidence type="ECO:0000256" key="7">
    <source>
        <dbReference type="RuleBase" id="RU000304"/>
    </source>
</evidence>